<protein>
    <recommendedName>
        <fullName evidence="4">Peptidase</fullName>
    </recommendedName>
</protein>
<comment type="caution">
    <text evidence="2">The sequence shown here is derived from an EMBL/GenBank/DDBJ whole genome shotgun (WGS) entry which is preliminary data.</text>
</comment>
<dbReference type="InterPro" id="IPR005625">
    <property type="entry name" value="PepSY-ass_TM"/>
</dbReference>
<evidence type="ECO:0000313" key="2">
    <source>
        <dbReference type="EMBL" id="PTQ11811.1"/>
    </source>
</evidence>
<evidence type="ECO:0000256" key="1">
    <source>
        <dbReference type="SAM" id="Phobius"/>
    </source>
</evidence>
<feature type="transmembrane region" description="Helical" evidence="1">
    <location>
        <begin position="12"/>
        <end position="34"/>
    </location>
</feature>
<accession>A0A2T5FZ21</accession>
<feature type="transmembrane region" description="Helical" evidence="1">
    <location>
        <begin position="132"/>
        <end position="156"/>
    </location>
</feature>
<dbReference type="Pfam" id="PF03929">
    <property type="entry name" value="PepSY_TM"/>
    <property type="match status" value="1"/>
</dbReference>
<reference evidence="2 3" key="1">
    <citation type="submission" date="2017-09" db="EMBL/GenBank/DDBJ databases">
        <title>Sphingomonas panjinensis sp.nov., isolated from oil-contaminated soil.</title>
        <authorList>
            <person name="Wang L."/>
            <person name="Chen L."/>
        </authorList>
    </citation>
    <scope>NUCLEOTIDE SEQUENCE [LARGE SCALE GENOMIC DNA]</scope>
    <source>
        <strain evidence="2 3">FW-11</strain>
    </source>
</reference>
<evidence type="ECO:0000313" key="3">
    <source>
        <dbReference type="Proteomes" id="UP000244162"/>
    </source>
</evidence>
<feature type="transmembrane region" description="Helical" evidence="1">
    <location>
        <begin position="184"/>
        <end position="204"/>
    </location>
</feature>
<keyword evidence="1" id="KW-1133">Transmembrane helix</keyword>
<dbReference type="PANTHER" id="PTHR34219">
    <property type="entry name" value="IRON-REGULATED INNER MEMBRANE PROTEIN-RELATED"/>
    <property type="match status" value="1"/>
</dbReference>
<sequence length="378" mass="41529">MSPRKLVHKLHLYGGLAVLIPLMLIMVTGAILLFDDEIDRALNPELFYVSPQRSPLPLSELMASVRVYRPDLAVRVVTLPVSADRALKLHSTDGIDMFVDPYTGDLLGQRSRARSFVGIITNLHMYFLLGEAWAVAAGTVALLAVGMGLTGIFLWWPRGRLSRALRLPLRGPPRAFIYNAHRTIGFYVSAILILVGITGASIAFPSQRRAIIEGLTGERFSTVPPILGRGGQGSTDLDAILAAARHAVPHAIPRQIRLQQGGLAPVRVRARGPGDPFVNGWTMIYLHPTSHRVLSVEEPTSAGRIMESWLLHLHLGYWGGIWGEGGSIATRLIWLASMIAALGVTFTGPAIWWIKRRSRRSNLKAARQRHSARSLARP</sequence>
<keyword evidence="3" id="KW-1185">Reference proteome</keyword>
<name>A0A2T5FZ21_9SPHN</name>
<evidence type="ECO:0008006" key="4">
    <source>
        <dbReference type="Google" id="ProtNLM"/>
    </source>
</evidence>
<proteinExistence type="predicted"/>
<dbReference type="EMBL" id="NWBU01000006">
    <property type="protein sequence ID" value="PTQ11811.1"/>
    <property type="molecule type" value="Genomic_DNA"/>
</dbReference>
<feature type="transmembrane region" description="Helical" evidence="1">
    <location>
        <begin position="332"/>
        <end position="354"/>
    </location>
</feature>
<keyword evidence="1" id="KW-0472">Membrane</keyword>
<gene>
    <name evidence="2" type="ORF">CLG96_07745</name>
</gene>
<dbReference type="AlphaFoldDB" id="A0A2T5FZ21"/>
<dbReference type="PANTHER" id="PTHR34219:SF3">
    <property type="entry name" value="BLL7967 PROTEIN"/>
    <property type="match status" value="1"/>
</dbReference>
<dbReference type="OrthoDB" id="9791166at2"/>
<keyword evidence="1" id="KW-0812">Transmembrane</keyword>
<dbReference type="Proteomes" id="UP000244162">
    <property type="component" value="Unassembled WGS sequence"/>
</dbReference>
<dbReference type="RefSeq" id="WP_107967324.1">
    <property type="nucleotide sequence ID" value="NZ_NWBU01000006.1"/>
</dbReference>
<organism evidence="2 3">
    <name type="scientific">Sphingomonas oleivorans</name>
    <dbReference type="NCBI Taxonomy" id="1735121"/>
    <lineage>
        <taxon>Bacteria</taxon>
        <taxon>Pseudomonadati</taxon>
        <taxon>Pseudomonadota</taxon>
        <taxon>Alphaproteobacteria</taxon>
        <taxon>Sphingomonadales</taxon>
        <taxon>Sphingomonadaceae</taxon>
        <taxon>Sphingomonas</taxon>
    </lineage>
</organism>